<dbReference type="OrthoDB" id="730489at2759"/>
<dbReference type="InterPro" id="IPR008928">
    <property type="entry name" value="6-hairpin_glycosidase_sf"/>
</dbReference>
<dbReference type="STRING" id="29655.A0A0K9PUA1"/>
<name>A0A0K9PUA1_ZOSMR</name>
<dbReference type="AlphaFoldDB" id="A0A0K9PUA1"/>
<proteinExistence type="inferred from homology"/>
<accession>A0A0K9PUA1</accession>
<comment type="similarity">
    <text evidence="1">Belongs to the non-lysosomal glucosylceramidase family.</text>
</comment>
<dbReference type="InterPro" id="IPR014551">
    <property type="entry name" value="B_Glucosidase_GBA2-typ"/>
</dbReference>
<evidence type="ECO:0000313" key="5">
    <source>
        <dbReference type="Proteomes" id="UP000036987"/>
    </source>
</evidence>
<dbReference type="PIRSF" id="PIRSF028944">
    <property type="entry name" value="Beta_gluc_GBA2"/>
    <property type="match status" value="1"/>
</dbReference>
<evidence type="ECO:0000259" key="2">
    <source>
        <dbReference type="Pfam" id="PF04685"/>
    </source>
</evidence>
<dbReference type="EC" id="3.2.1.45" evidence="1"/>
<evidence type="ECO:0000256" key="1">
    <source>
        <dbReference type="PIRNR" id="PIRNR028944"/>
    </source>
</evidence>
<dbReference type="GO" id="GO:0005975">
    <property type="term" value="P:carbohydrate metabolic process"/>
    <property type="evidence" value="ECO:0007669"/>
    <property type="project" value="InterPro"/>
</dbReference>
<keyword evidence="1" id="KW-0326">Glycosidase</keyword>
<dbReference type="Proteomes" id="UP000036987">
    <property type="component" value="Unassembled WGS sequence"/>
</dbReference>
<evidence type="ECO:0000259" key="3">
    <source>
        <dbReference type="Pfam" id="PF12215"/>
    </source>
</evidence>
<keyword evidence="1" id="KW-0443">Lipid metabolism</keyword>
<organism evidence="4 5">
    <name type="scientific">Zostera marina</name>
    <name type="common">Eelgrass</name>
    <dbReference type="NCBI Taxonomy" id="29655"/>
    <lineage>
        <taxon>Eukaryota</taxon>
        <taxon>Viridiplantae</taxon>
        <taxon>Streptophyta</taxon>
        <taxon>Embryophyta</taxon>
        <taxon>Tracheophyta</taxon>
        <taxon>Spermatophyta</taxon>
        <taxon>Magnoliopsida</taxon>
        <taxon>Liliopsida</taxon>
        <taxon>Zosteraceae</taxon>
        <taxon>Zostera</taxon>
    </lineage>
</organism>
<comment type="catalytic activity">
    <reaction evidence="1">
        <text>a beta-D-glucosyl-(1&lt;-&gt;1')-N-acylsphing-4-enine + H2O = an N-acylsphing-4-enine + D-glucose</text>
        <dbReference type="Rhea" id="RHEA:13269"/>
        <dbReference type="ChEBI" id="CHEBI:4167"/>
        <dbReference type="ChEBI" id="CHEBI:15377"/>
        <dbReference type="ChEBI" id="CHEBI:22801"/>
        <dbReference type="ChEBI" id="CHEBI:52639"/>
        <dbReference type="EC" id="3.2.1.45"/>
    </reaction>
</comment>
<feature type="domain" description="Glycosyl-hydrolase family 116 catalytic region" evidence="2">
    <location>
        <begin position="513"/>
        <end position="874"/>
    </location>
</feature>
<dbReference type="PANTHER" id="PTHR12654">
    <property type="entry name" value="BILE ACID BETA-GLUCOSIDASE-RELATED"/>
    <property type="match status" value="1"/>
</dbReference>
<dbReference type="InterPro" id="IPR024462">
    <property type="entry name" value="GH116_N"/>
</dbReference>
<dbReference type="InterPro" id="IPR052566">
    <property type="entry name" value="Non-lysos_glucosylceramidase"/>
</dbReference>
<dbReference type="OMA" id="AISEHSH"/>
<dbReference type="Pfam" id="PF04685">
    <property type="entry name" value="DUF608"/>
    <property type="match status" value="1"/>
</dbReference>
<reference evidence="5" key="1">
    <citation type="journal article" date="2016" name="Nature">
        <title>The genome of the seagrass Zostera marina reveals angiosperm adaptation to the sea.</title>
        <authorList>
            <person name="Olsen J.L."/>
            <person name="Rouze P."/>
            <person name="Verhelst B."/>
            <person name="Lin Y.-C."/>
            <person name="Bayer T."/>
            <person name="Collen J."/>
            <person name="Dattolo E."/>
            <person name="De Paoli E."/>
            <person name="Dittami S."/>
            <person name="Maumus F."/>
            <person name="Michel G."/>
            <person name="Kersting A."/>
            <person name="Lauritano C."/>
            <person name="Lohaus R."/>
            <person name="Toepel M."/>
            <person name="Tonon T."/>
            <person name="Vanneste K."/>
            <person name="Amirebrahimi M."/>
            <person name="Brakel J."/>
            <person name="Bostroem C."/>
            <person name="Chovatia M."/>
            <person name="Grimwood J."/>
            <person name="Jenkins J.W."/>
            <person name="Jueterbock A."/>
            <person name="Mraz A."/>
            <person name="Stam W.T."/>
            <person name="Tice H."/>
            <person name="Bornberg-Bauer E."/>
            <person name="Green P.J."/>
            <person name="Pearson G.A."/>
            <person name="Procaccini G."/>
            <person name="Duarte C.M."/>
            <person name="Schmutz J."/>
            <person name="Reusch T.B.H."/>
            <person name="Van de Peer Y."/>
        </authorList>
    </citation>
    <scope>NUCLEOTIDE SEQUENCE [LARGE SCALE GENOMIC DNA]</scope>
    <source>
        <strain evidence="5">cv. Finnish</strain>
    </source>
</reference>
<feature type="domain" description="Glycosyl-hydrolase family 116 N-terminal" evidence="3">
    <location>
        <begin position="81"/>
        <end position="400"/>
    </location>
</feature>
<dbReference type="GO" id="GO:0008422">
    <property type="term" value="F:beta-glucosidase activity"/>
    <property type="evidence" value="ECO:0000318"/>
    <property type="project" value="GO_Central"/>
</dbReference>
<evidence type="ECO:0000313" key="4">
    <source>
        <dbReference type="EMBL" id="KMZ72556.1"/>
    </source>
</evidence>
<dbReference type="EMBL" id="LFYR01000624">
    <property type="protein sequence ID" value="KMZ72556.1"/>
    <property type="molecule type" value="Genomic_DNA"/>
</dbReference>
<dbReference type="GO" id="GO:0016020">
    <property type="term" value="C:membrane"/>
    <property type="evidence" value="ECO:0007669"/>
    <property type="project" value="InterPro"/>
</dbReference>
<keyword evidence="1" id="KW-0378">Hydrolase</keyword>
<dbReference type="Gene3D" id="1.50.10.10">
    <property type="match status" value="1"/>
</dbReference>
<keyword evidence="1" id="KW-0472">Membrane</keyword>
<dbReference type="InterPro" id="IPR012341">
    <property type="entry name" value="6hp_glycosidase-like_sf"/>
</dbReference>
<protein>
    <recommendedName>
        <fullName evidence="1">Non-lysosomal glucosylceramidase</fullName>
        <shortName evidence="1">NLGase</shortName>
        <ecNumber evidence="1">3.2.1.45</ecNumber>
    </recommendedName>
</protein>
<dbReference type="Pfam" id="PF12215">
    <property type="entry name" value="Glyco_hydr_116N"/>
    <property type="match status" value="1"/>
</dbReference>
<comment type="caution">
    <text evidence="4">The sequence shown here is derived from an EMBL/GenBank/DDBJ whole genome shotgun (WGS) entry which is preliminary data.</text>
</comment>
<comment type="function">
    <text evidence="1">Non-lysosomal glucosylceramidase that catalyzes the hydrolysis of glucosylceramide (GlcCer) to free glucose and ceramide.</text>
</comment>
<dbReference type="InterPro" id="IPR006775">
    <property type="entry name" value="GH116_catalytic"/>
</dbReference>
<dbReference type="FunFam" id="1.50.10.10:FF:000006">
    <property type="entry name" value="Non-lysosomal glucosylceramidase"/>
    <property type="match status" value="1"/>
</dbReference>
<gene>
    <name evidence="4" type="ORF">ZOSMA_161G00040</name>
</gene>
<dbReference type="SUPFAM" id="SSF48208">
    <property type="entry name" value="Six-hairpin glycosidases"/>
    <property type="match status" value="1"/>
</dbReference>
<dbReference type="PANTHER" id="PTHR12654:SF3">
    <property type="entry name" value="NON-LYSOSOMAL GLUCOSYLCERAMIDASE"/>
    <property type="match status" value="1"/>
</dbReference>
<dbReference type="GO" id="GO:0006680">
    <property type="term" value="P:glucosylceramide catabolic process"/>
    <property type="evidence" value="ECO:0007669"/>
    <property type="project" value="InterPro"/>
</dbReference>
<dbReference type="GO" id="GO:0004348">
    <property type="term" value="F:glucosylceramidase activity"/>
    <property type="evidence" value="ECO:0007669"/>
    <property type="project" value="UniProtKB-EC"/>
</dbReference>
<sequence length="939" mass="105298">MSIQNTNENNPARLPELSWKRKLNAEEKQLTESSLLSSVKDVLTMAPLFGRFFMDVVGDIAGGKIPIIDPFIKRTVLSCHGVPLGGIGAGSIGRSYRGEFQRFQLFPGKWEEQPILANQFSVFVKRANGKRKSTVLSPRNEEHLKNGSEYGSSSWDWNLNGSDCTYHALYPRAWTVYEGVPDSMFTIISRQITPIIPNNYEQSSLPVAIFSFTLINSGDTSAEATLLFTWTNSVGGKSEFTGKHYNSKMMEKNGVHGVLLHHRTASEQSPVTFAIAAQETEDVHVSKCPFFLISGNSKGFTASNMWDEIKKHGSFDHLDQSNISTPSEEGSSIGASVACLVTVPAHSVRTITFSLSWASPDVRFPAGRIYKRRYTKFYGIREDVAASNLAHDAIFEHEKWEAQIEEWQRPVLQDKNLPDWYPITLFNELYYLNGGGTVWTDGSPPLKSLAGIQTDKFSINTTSPIDFTSNNQFSTAAHVLDKMTTLYEKINSPIMSNSAFGTRLLEEGEENIGQFLYFEGIEYTMWNTYDVHFYASFALVMLFPKLELAIQRDFAAAVMMDDPEKVQMNADGKLVYRKVLGAVPHDLGQNDPWFEVNAYKFHNTDRWKDLNPKFVLQVYRDVVVTKDKSFARDVWPSVYMALAYMDQFDKDRDGMIENEGFPDQTYDFWSVSGVSAYTGGLWVAALQAASAMAAILGDKVSQKYFWNRFQRAKNVFTEKLWNGSYFNYDNSGSSVSSSIQADQLAGQWYARACGLLPIVDDAKALIALEKVFDLNVLKVGGGKVGAVNGMRPNGTVDGSAMQSKEIWTGVTYAVASSMIQEGMVKKGFKTAQGIYETSWSEDGQSYAFQTPEGWNTDGHYRSISYMRPLAIWAMQWALEPPKLLTVIKSDVDTNESDDHEFDEDDGGFMKVANLLKIPEDTSRSVISVLYDIICNKFRN</sequence>
<keyword evidence="5" id="KW-1185">Reference proteome</keyword>